<dbReference type="Proteomes" id="UP001172673">
    <property type="component" value="Unassembled WGS sequence"/>
</dbReference>
<organism evidence="2 3">
    <name type="scientific">Cladophialophora chaetospira</name>
    <dbReference type="NCBI Taxonomy" id="386627"/>
    <lineage>
        <taxon>Eukaryota</taxon>
        <taxon>Fungi</taxon>
        <taxon>Dikarya</taxon>
        <taxon>Ascomycota</taxon>
        <taxon>Pezizomycotina</taxon>
        <taxon>Eurotiomycetes</taxon>
        <taxon>Chaetothyriomycetidae</taxon>
        <taxon>Chaetothyriales</taxon>
        <taxon>Herpotrichiellaceae</taxon>
        <taxon>Cladophialophora</taxon>
    </lineage>
</organism>
<dbReference type="Pfam" id="PF01693">
    <property type="entry name" value="Cauli_VI"/>
    <property type="match status" value="1"/>
</dbReference>
<keyword evidence="3" id="KW-1185">Reference proteome</keyword>
<dbReference type="InterPro" id="IPR011320">
    <property type="entry name" value="RNase_H1_N"/>
</dbReference>
<dbReference type="Gene3D" id="3.40.970.10">
    <property type="entry name" value="Ribonuclease H1, N-terminal domain"/>
    <property type="match status" value="2"/>
</dbReference>
<comment type="caution">
    <text evidence="2">The sequence shown here is derived from an EMBL/GenBank/DDBJ whole genome shotgun (WGS) entry which is preliminary data.</text>
</comment>
<evidence type="ECO:0000259" key="1">
    <source>
        <dbReference type="Pfam" id="PF01693"/>
    </source>
</evidence>
<dbReference type="EMBL" id="JAPDRK010000012">
    <property type="protein sequence ID" value="KAJ9607040.1"/>
    <property type="molecule type" value="Genomic_DNA"/>
</dbReference>
<protein>
    <recommendedName>
        <fullName evidence="1">Ribonuclease H1 N-terminal domain-containing protein</fullName>
    </recommendedName>
</protein>
<evidence type="ECO:0000313" key="3">
    <source>
        <dbReference type="Proteomes" id="UP001172673"/>
    </source>
</evidence>
<reference evidence="2" key="1">
    <citation type="submission" date="2022-10" db="EMBL/GenBank/DDBJ databases">
        <title>Culturing micro-colonial fungi from biological soil crusts in the Mojave desert and describing Neophaeococcomyces mojavensis, and introducing the new genera and species Taxawa tesnikishii.</title>
        <authorList>
            <person name="Kurbessoian T."/>
            <person name="Stajich J.E."/>
        </authorList>
    </citation>
    <scope>NUCLEOTIDE SEQUENCE</scope>
    <source>
        <strain evidence="2">TK_41</strain>
    </source>
</reference>
<accession>A0AA38X552</accession>
<gene>
    <name evidence="2" type="ORF">H2200_008112</name>
</gene>
<proteinExistence type="predicted"/>
<dbReference type="InterPro" id="IPR037056">
    <property type="entry name" value="RNase_H1_N_sf"/>
</dbReference>
<sequence length="190" mass="21824">MGSLSRRKNKEYYAVIKGRVEGPTIFSSWGDAHPRVTGCYADHKAFLTIEEAREWVRRKGFCEPKEVLKDTAIDTTPERNSVAFYAIAYGRNPGIRRVCGKTGSLEEIEEFQGACHKRFKTEAQAQAFIEDWKESYAEVWRSEVKKALDRGLQPKDMKFGMENILKEPNEVRDIVDLGEQFRRQIGIDGN</sequence>
<dbReference type="SUPFAM" id="SSF55658">
    <property type="entry name" value="L9 N-domain-like"/>
    <property type="match status" value="1"/>
</dbReference>
<dbReference type="InterPro" id="IPR009027">
    <property type="entry name" value="Ribosomal_bL9/RNase_H1_N"/>
</dbReference>
<dbReference type="AlphaFoldDB" id="A0AA38X552"/>
<name>A0AA38X552_9EURO</name>
<evidence type="ECO:0000313" key="2">
    <source>
        <dbReference type="EMBL" id="KAJ9607040.1"/>
    </source>
</evidence>
<feature type="domain" description="Ribonuclease H1 N-terminal" evidence="1">
    <location>
        <begin position="12"/>
        <end position="55"/>
    </location>
</feature>